<organism evidence="1 2">
    <name type="scientific">Elysia chlorotica</name>
    <name type="common">Eastern emerald elysia</name>
    <name type="synonym">Sea slug</name>
    <dbReference type="NCBI Taxonomy" id="188477"/>
    <lineage>
        <taxon>Eukaryota</taxon>
        <taxon>Metazoa</taxon>
        <taxon>Spiralia</taxon>
        <taxon>Lophotrochozoa</taxon>
        <taxon>Mollusca</taxon>
        <taxon>Gastropoda</taxon>
        <taxon>Heterobranchia</taxon>
        <taxon>Euthyneura</taxon>
        <taxon>Panpulmonata</taxon>
        <taxon>Sacoglossa</taxon>
        <taxon>Placobranchoidea</taxon>
        <taxon>Plakobranchidae</taxon>
        <taxon>Elysia</taxon>
    </lineage>
</organism>
<dbReference type="AlphaFoldDB" id="A0A433UAU3"/>
<dbReference type="EMBL" id="RQTK01000022">
    <property type="protein sequence ID" value="RUS90906.1"/>
    <property type="molecule type" value="Genomic_DNA"/>
</dbReference>
<name>A0A433UAU3_ELYCH</name>
<proteinExistence type="predicted"/>
<comment type="caution">
    <text evidence="1">The sequence shown here is derived from an EMBL/GenBank/DDBJ whole genome shotgun (WGS) entry which is preliminary data.</text>
</comment>
<evidence type="ECO:0000313" key="2">
    <source>
        <dbReference type="Proteomes" id="UP000271974"/>
    </source>
</evidence>
<gene>
    <name evidence="1" type="ORF">EGW08_001303</name>
</gene>
<keyword evidence="2" id="KW-1185">Reference proteome</keyword>
<sequence>MMASVLAVDNIAVTVLTCRKNKLTHLIANEISEKRFAIFFMDQVLPLPPWLEPWDTFLKERGSIPDIVEFCLGSCVSLQQNGQLVVLTHKVQFHDGQCACSGQHSRKNKLTHLLGWLVGLVYDDDDDDEDDDDDDDDPCGNAVKTQEDTDARIALYTAGHPDDSVLKCLHLFLDPRPEISASYSCVPRSVVVRKESIEFAMTEQGLEFEFTT</sequence>
<evidence type="ECO:0000313" key="1">
    <source>
        <dbReference type="EMBL" id="RUS90906.1"/>
    </source>
</evidence>
<protein>
    <submittedName>
        <fullName evidence="1">Uncharacterized protein</fullName>
    </submittedName>
</protein>
<reference evidence="1 2" key="1">
    <citation type="submission" date="2019-01" db="EMBL/GenBank/DDBJ databases">
        <title>A draft genome assembly of the solar-powered sea slug Elysia chlorotica.</title>
        <authorList>
            <person name="Cai H."/>
            <person name="Li Q."/>
            <person name="Fang X."/>
            <person name="Li J."/>
            <person name="Curtis N.E."/>
            <person name="Altenburger A."/>
            <person name="Shibata T."/>
            <person name="Feng M."/>
            <person name="Maeda T."/>
            <person name="Schwartz J.A."/>
            <person name="Shigenobu S."/>
            <person name="Lundholm N."/>
            <person name="Nishiyama T."/>
            <person name="Yang H."/>
            <person name="Hasebe M."/>
            <person name="Li S."/>
            <person name="Pierce S.K."/>
            <person name="Wang J."/>
        </authorList>
    </citation>
    <scope>NUCLEOTIDE SEQUENCE [LARGE SCALE GENOMIC DNA]</scope>
    <source>
        <strain evidence="1">EC2010</strain>
        <tissue evidence="1">Whole organism of an adult</tissue>
    </source>
</reference>
<dbReference type="Proteomes" id="UP000271974">
    <property type="component" value="Unassembled WGS sequence"/>
</dbReference>
<accession>A0A433UAU3</accession>